<proteinExistence type="predicted"/>
<feature type="compositionally biased region" description="Basic and acidic residues" evidence="1">
    <location>
        <begin position="283"/>
        <end position="304"/>
    </location>
</feature>
<dbReference type="Proteomes" id="UP000267251">
    <property type="component" value="Unassembled WGS sequence"/>
</dbReference>
<protein>
    <submittedName>
        <fullName evidence="2">Uncharacterized protein</fullName>
    </submittedName>
</protein>
<keyword evidence="3" id="KW-1185">Reference proteome</keyword>
<organism evidence="2 3">
    <name type="scientific">Piptocephalis cylindrospora</name>
    <dbReference type="NCBI Taxonomy" id="1907219"/>
    <lineage>
        <taxon>Eukaryota</taxon>
        <taxon>Fungi</taxon>
        <taxon>Fungi incertae sedis</taxon>
        <taxon>Zoopagomycota</taxon>
        <taxon>Zoopagomycotina</taxon>
        <taxon>Zoopagomycetes</taxon>
        <taxon>Zoopagales</taxon>
        <taxon>Piptocephalidaceae</taxon>
        <taxon>Piptocephalis</taxon>
    </lineage>
</organism>
<feature type="region of interest" description="Disordered" evidence="1">
    <location>
        <begin position="283"/>
        <end position="317"/>
    </location>
</feature>
<gene>
    <name evidence="2" type="ORF">BJ684DRAFT_20269</name>
</gene>
<evidence type="ECO:0000256" key="1">
    <source>
        <dbReference type="SAM" id="MobiDB-lite"/>
    </source>
</evidence>
<dbReference type="AlphaFoldDB" id="A0A4P9Y2U0"/>
<sequence>MFSIPSPLAVPRTLASYILSGAVTGVAEVKETPIEEPVRPQSTPPAPVKTQDITFSDLHNAAFLLGKAAELASQDQNDVAEEYYQAALTGVLRAARDSDGDIGDRLSQHLAKALASARCPQEEDVSSNTDQEEEKNILEPEKNETVMTEERIIVAQVAKPTGETMHQDENLGIYSSCITLPHAPPHPSSMMTVSKEVVQVEESSQLNSSSHSSQFSSSRIVSSMAIRALDLAISMGVYLARTRLAEDVSRHLMRRWDDLDREYHLSTSFLGVASEVVKRAKKEEDVEEAMDGKHHNLLQNKEDGSSDGSSPSSPTSHLSYLWEKRPWIADFPLLGKDSSIQRS</sequence>
<dbReference type="OrthoDB" id="10413279at2759"/>
<name>A0A4P9Y2U0_9FUNG</name>
<reference evidence="3" key="1">
    <citation type="journal article" date="2018" name="Nat. Microbiol.">
        <title>Leveraging single-cell genomics to expand the fungal tree of life.</title>
        <authorList>
            <person name="Ahrendt S.R."/>
            <person name="Quandt C.A."/>
            <person name="Ciobanu D."/>
            <person name="Clum A."/>
            <person name="Salamov A."/>
            <person name="Andreopoulos B."/>
            <person name="Cheng J.F."/>
            <person name="Woyke T."/>
            <person name="Pelin A."/>
            <person name="Henrissat B."/>
            <person name="Reynolds N.K."/>
            <person name="Benny G.L."/>
            <person name="Smith M.E."/>
            <person name="James T.Y."/>
            <person name="Grigoriev I.V."/>
        </authorList>
    </citation>
    <scope>NUCLEOTIDE SEQUENCE [LARGE SCALE GENOMIC DNA]</scope>
</reference>
<evidence type="ECO:0000313" key="2">
    <source>
        <dbReference type="EMBL" id="RKP13228.1"/>
    </source>
</evidence>
<accession>A0A4P9Y2U0</accession>
<evidence type="ECO:0000313" key="3">
    <source>
        <dbReference type="Proteomes" id="UP000267251"/>
    </source>
</evidence>
<dbReference type="EMBL" id="KZ988077">
    <property type="protein sequence ID" value="RKP13228.1"/>
    <property type="molecule type" value="Genomic_DNA"/>
</dbReference>